<keyword evidence="1 4" id="KW-0808">Transferase</keyword>
<evidence type="ECO:0000259" key="3">
    <source>
        <dbReference type="Pfam" id="PF00483"/>
    </source>
</evidence>
<comment type="caution">
    <text evidence="4">The sequence shown here is derived from an EMBL/GenBank/DDBJ whole genome shotgun (WGS) entry which is preliminary data.</text>
</comment>
<dbReference type="Proteomes" id="UP000005938">
    <property type="component" value="Unassembled WGS sequence"/>
</dbReference>
<evidence type="ECO:0000256" key="2">
    <source>
        <dbReference type="ARBA" id="ARBA00022695"/>
    </source>
</evidence>
<evidence type="ECO:0000313" key="4">
    <source>
        <dbReference type="EMBL" id="EID72206.1"/>
    </source>
</evidence>
<protein>
    <submittedName>
        <fullName evidence="4">Putative glucosamine-1-phosphate N-acetyltransferase</fullName>
    </submittedName>
</protein>
<gene>
    <name evidence="4" type="ORF">W5A_11901</name>
</gene>
<keyword evidence="5" id="KW-1185">Reference proteome</keyword>
<dbReference type="STRING" id="946077.W5A_11901"/>
<dbReference type="RefSeq" id="WP_008240966.1">
    <property type="nucleotide sequence ID" value="NZ_AJJU01000037.1"/>
</dbReference>
<evidence type="ECO:0000256" key="1">
    <source>
        <dbReference type="ARBA" id="ARBA00022679"/>
    </source>
</evidence>
<dbReference type="OrthoDB" id="9779926at2"/>
<organism evidence="4 5">
    <name type="scientific">Imtechella halotolerans K1</name>
    <dbReference type="NCBI Taxonomy" id="946077"/>
    <lineage>
        <taxon>Bacteria</taxon>
        <taxon>Pseudomonadati</taxon>
        <taxon>Bacteroidota</taxon>
        <taxon>Flavobacteriia</taxon>
        <taxon>Flavobacteriales</taxon>
        <taxon>Flavobacteriaceae</taxon>
        <taxon>Imtechella</taxon>
    </lineage>
</organism>
<dbReference type="InterPro" id="IPR029044">
    <property type="entry name" value="Nucleotide-diphossugar_trans"/>
</dbReference>
<reference evidence="4 5" key="1">
    <citation type="journal article" date="2012" name="J. Bacteriol.">
        <title>Genome Sequence of the Halotolerant Bacterium Imtechella halotolerans K1T.</title>
        <authorList>
            <person name="Kumar S."/>
            <person name="Vikram S."/>
            <person name="Subramanian S."/>
            <person name="Raghava G.P."/>
            <person name="Pinnaka A.K."/>
        </authorList>
    </citation>
    <scope>NUCLEOTIDE SEQUENCE [LARGE SCALE GENOMIC DNA]</scope>
    <source>
        <strain evidence="4 5">K1</strain>
    </source>
</reference>
<evidence type="ECO:0000313" key="5">
    <source>
        <dbReference type="Proteomes" id="UP000005938"/>
    </source>
</evidence>
<proteinExistence type="predicted"/>
<dbReference type="AlphaFoldDB" id="I0W740"/>
<dbReference type="Pfam" id="PF00483">
    <property type="entry name" value="NTP_transferase"/>
    <property type="match status" value="1"/>
</dbReference>
<sequence length="289" mass="32583">MSLTLAILAAGVGSRFGADKQLQHINGSNTLFDYAIYDAINAGFDKVVLIIRTEIDPLVKSHFANRFQDKIAIEFVYQDQQVPEGIYREKPWGTGHALLCLKDTVTSPFLIINADDYYGVEAFGQMAQALKSNRPNTFYSCGYKLKNTLSENGTVSRGICEVNSQNHLIAITEATKLAKKNQTTVYDEDSDRNFNADTFVSMNFWGFTPEVFPVAEALFKTFVAYNKDNPRSEFYIPTVVQHFIEHPDYAIEVLPNNDSWFGMTYKEDLEAVKEEIGKLVAKGVYPESF</sequence>
<accession>I0W740</accession>
<name>I0W740_9FLAO</name>
<dbReference type="SUPFAM" id="SSF53448">
    <property type="entry name" value="Nucleotide-diphospho-sugar transferases"/>
    <property type="match status" value="1"/>
</dbReference>
<dbReference type="PATRIC" id="fig|946077.3.peg.2399"/>
<dbReference type="GO" id="GO:0016779">
    <property type="term" value="F:nucleotidyltransferase activity"/>
    <property type="evidence" value="ECO:0007669"/>
    <property type="project" value="UniProtKB-KW"/>
</dbReference>
<dbReference type="eggNOG" id="COG1209">
    <property type="taxonomic scope" value="Bacteria"/>
</dbReference>
<feature type="domain" description="Nucleotidyl transferase" evidence="3">
    <location>
        <begin position="7"/>
        <end position="215"/>
    </location>
</feature>
<dbReference type="InterPro" id="IPR005835">
    <property type="entry name" value="NTP_transferase_dom"/>
</dbReference>
<dbReference type="EMBL" id="AJJU01000037">
    <property type="protein sequence ID" value="EID72206.1"/>
    <property type="molecule type" value="Genomic_DNA"/>
</dbReference>
<keyword evidence="2" id="KW-0548">Nucleotidyltransferase</keyword>
<dbReference type="PANTHER" id="PTHR43584">
    <property type="entry name" value="NUCLEOTIDYL TRANSFERASE"/>
    <property type="match status" value="1"/>
</dbReference>
<dbReference type="InterPro" id="IPR050065">
    <property type="entry name" value="GlmU-like"/>
</dbReference>
<dbReference type="Gene3D" id="3.90.550.10">
    <property type="entry name" value="Spore Coat Polysaccharide Biosynthesis Protein SpsA, Chain A"/>
    <property type="match status" value="1"/>
</dbReference>
<dbReference type="PANTHER" id="PTHR43584:SF8">
    <property type="entry name" value="N-ACETYLMURAMATE ALPHA-1-PHOSPHATE URIDYLYLTRANSFERASE"/>
    <property type="match status" value="1"/>
</dbReference>